<sequence length="77" mass="8551">MSIQISAGLIYDLVTQQCAIAVFKNLLPEPHNGCILNLLFDLAAWHAYGKLQCHAPNTFGTVNMECTVNSRLSWSEQ</sequence>
<organism evidence="1 2">
    <name type="scientific">Scleroderma citrinum Foug A</name>
    <dbReference type="NCBI Taxonomy" id="1036808"/>
    <lineage>
        <taxon>Eukaryota</taxon>
        <taxon>Fungi</taxon>
        <taxon>Dikarya</taxon>
        <taxon>Basidiomycota</taxon>
        <taxon>Agaricomycotina</taxon>
        <taxon>Agaricomycetes</taxon>
        <taxon>Agaricomycetidae</taxon>
        <taxon>Boletales</taxon>
        <taxon>Sclerodermatineae</taxon>
        <taxon>Sclerodermataceae</taxon>
        <taxon>Scleroderma</taxon>
    </lineage>
</organism>
<dbReference type="STRING" id="1036808.A0A0C3A3V2"/>
<evidence type="ECO:0000313" key="2">
    <source>
        <dbReference type="Proteomes" id="UP000053989"/>
    </source>
</evidence>
<dbReference type="InParanoid" id="A0A0C3A3V2"/>
<dbReference type="OrthoDB" id="3269417at2759"/>
<accession>A0A0C3A3V2</accession>
<reference evidence="1 2" key="1">
    <citation type="submission" date="2014-04" db="EMBL/GenBank/DDBJ databases">
        <authorList>
            <consortium name="DOE Joint Genome Institute"/>
            <person name="Kuo A."/>
            <person name="Kohler A."/>
            <person name="Nagy L.G."/>
            <person name="Floudas D."/>
            <person name="Copeland A."/>
            <person name="Barry K.W."/>
            <person name="Cichocki N."/>
            <person name="Veneault-Fourrey C."/>
            <person name="LaButti K."/>
            <person name="Lindquist E.A."/>
            <person name="Lipzen A."/>
            <person name="Lundell T."/>
            <person name="Morin E."/>
            <person name="Murat C."/>
            <person name="Sun H."/>
            <person name="Tunlid A."/>
            <person name="Henrissat B."/>
            <person name="Grigoriev I.V."/>
            <person name="Hibbett D.S."/>
            <person name="Martin F."/>
            <person name="Nordberg H.P."/>
            <person name="Cantor M.N."/>
            <person name="Hua S.X."/>
        </authorList>
    </citation>
    <scope>NUCLEOTIDE SEQUENCE [LARGE SCALE GENOMIC DNA]</scope>
    <source>
        <strain evidence="1 2">Foug A</strain>
    </source>
</reference>
<reference evidence="2" key="2">
    <citation type="submission" date="2015-01" db="EMBL/GenBank/DDBJ databases">
        <title>Evolutionary Origins and Diversification of the Mycorrhizal Mutualists.</title>
        <authorList>
            <consortium name="DOE Joint Genome Institute"/>
            <consortium name="Mycorrhizal Genomics Consortium"/>
            <person name="Kohler A."/>
            <person name="Kuo A."/>
            <person name="Nagy L.G."/>
            <person name="Floudas D."/>
            <person name="Copeland A."/>
            <person name="Barry K.W."/>
            <person name="Cichocki N."/>
            <person name="Veneault-Fourrey C."/>
            <person name="LaButti K."/>
            <person name="Lindquist E.A."/>
            <person name="Lipzen A."/>
            <person name="Lundell T."/>
            <person name="Morin E."/>
            <person name="Murat C."/>
            <person name="Riley R."/>
            <person name="Ohm R."/>
            <person name="Sun H."/>
            <person name="Tunlid A."/>
            <person name="Henrissat B."/>
            <person name="Grigoriev I.V."/>
            <person name="Hibbett D.S."/>
            <person name="Martin F."/>
        </authorList>
    </citation>
    <scope>NUCLEOTIDE SEQUENCE [LARGE SCALE GENOMIC DNA]</scope>
    <source>
        <strain evidence="2">Foug A</strain>
    </source>
</reference>
<protein>
    <submittedName>
        <fullName evidence="1">Uncharacterized protein</fullName>
    </submittedName>
</protein>
<proteinExistence type="predicted"/>
<name>A0A0C3A3V2_9AGAM</name>
<dbReference type="AlphaFoldDB" id="A0A0C3A3V2"/>
<dbReference type="Proteomes" id="UP000053989">
    <property type="component" value="Unassembled WGS sequence"/>
</dbReference>
<keyword evidence="2" id="KW-1185">Reference proteome</keyword>
<dbReference type="HOGENOM" id="CLU_2639557_0_0_1"/>
<gene>
    <name evidence="1" type="ORF">SCLCIDRAFT_105827</name>
</gene>
<dbReference type="EMBL" id="KN822009">
    <property type="protein sequence ID" value="KIM68343.1"/>
    <property type="molecule type" value="Genomic_DNA"/>
</dbReference>
<evidence type="ECO:0000313" key="1">
    <source>
        <dbReference type="EMBL" id="KIM68343.1"/>
    </source>
</evidence>